<evidence type="ECO:0000313" key="3">
    <source>
        <dbReference type="EMBL" id="KEQ19080.1"/>
    </source>
</evidence>
<dbReference type="Gene3D" id="3.40.830.10">
    <property type="entry name" value="LigB-like"/>
    <property type="match status" value="1"/>
</dbReference>
<keyword evidence="3" id="KW-0560">Oxidoreductase</keyword>
<dbReference type="RefSeq" id="WP_034832694.1">
    <property type="nucleotide sequence ID" value="NZ_JOKH01000001.1"/>
</dbReference>
<dbReference type="eggNOG" id="COG1355">
    <property type="taxonomic scope" value="Bacteria"/>
</dbReference>
<dbReference type="CDD" id="cd07361">
    <property type="entry name" value="MEMO_like"/>
    <property type="match status" value="1"/>
</dbReference>
<keyword evidence="3" id="KW-0223">Dioxygenase</keyword>
<evidence type="ECO:0000256" key="2">
    <source>
        <dbReference type="HAMAP-Rule" id="MF_00055"/>
    </source>
</evidence>
<reference evidence="3 4" key="1">
    <citation type="submission" date="2014-06" db="EMBL/GenBank/DDBJ databases">
        <title>Whole Genome Sequences of Three Symbiotic Endozoicomonas Bacteria.</title>
        <authorList>
            <person name="Neave M.J."/>
            <person name="Apprill A."/>
            <person name="Voolstra C.R."/>
        </authorList>
    </citation>
    <scope>NUCLEOTIDE SEQUENCE [LARGE SCALE GENOMIC DNA]</scope>
    <source>
        <strain evidence="3 4">DSM 25634</strain>
    </source>
</reference>
<organism evidence="3 4">
    <name type="scientific">Endozoicomonas numazuensis</name>
    <dbReference type="NCBI Taxonomy" id="1137799"/>
    <lineage>
        <taxon>Bacteria</taxon>
        <taxon>Pseudomonadati</taxon>
        <taxon>Pseudomonadota</taxon>
        <taxon>Gammaproteobacteria</taxon>
        <taxon>Oceanospirillales</taxon>
        <taxon>Endozoicomonadaceae</taxon>
        <taxon>Endozoicomonas</taxon>
    </lineage>
</organism>
<evidence type="ECO:0000256" key="1">
    <source>
        <dbReference type="ARBA" id="ARBA00006315"/>
    </source>
</evidence>
<proteinExistence type="inferred from homology"/>
<gene>
    <name evidence="3" type="ORF">GZ78_03425</name>
</gene>
<dbReference type="STRING" id="1137799.GZ78_03425"/>
<protein>
    <recommendedName>
        <fullName evidence="2">MEMO1 family protein GZ78_03425</fullName>
    </recommendedName>
</protein>
<dbReference type="Pfam" id="PF01875">
    <property type="entry name" value="Memo"/>
    <property type="match status" value="1"/>
</dbReference>
<keyword evidence="4" id="KW-1185">Reference proteome</keyword>
<dbReference type="InterPro" id="IPR002737">
    <property type="entry name" value="MEMO1_fam"/>
</dbReference>
<dbReference type="AlphaFoldDB" id="A0A081NKV7"/>
<dbReference type="GO" id="GO:0051213">
    <property type="term" value="F:dioxygenase activity"/>
    <property type="evidence" value="ECO:0007669"/>
    <property type="project" value="UniProtKB-KW"/>
</dbReference>
<dbReference type="HAMAP" id="MF_00055">
    <property type="entry name" value="MEMO1"/>
    <property type="match status" value="1"/>
</dbReference>
<accession>A0A081NKV7</accession>
<name>A0A081NKV7_9GAMM</name>
<dbReference type="OrthoDB" id="9782820at2"/>
<comment type="similarity">
    <text evidence="1 2">Belongs to the MEMO1 family.</text>
</comment>
<sequence>MNIRQPAVSGAFYPDQQELLQTVVTNLMSEATERELSPKVLIVPHAGYIYSGAIAASGYKQLEPFRRQIRRVVLLGPSHQLAFEGIALPDCEAYSTPIGDIPLDIDAIKSLERFSQIQTLDAAHAREHSLEVQCPFLQNALDNFKLIPLVVGDASPYSVAEIIDFLWGGEETLIVISSDLSHYLTYEEAKHRDSQTTKAIEQMSCALTGGQACGCYPLNGMLKVAQRRGMEVVTLDVRNSGDTAGDKTRVVGYGAYVIQ</sequence>
<dbReference type="EMBL" id="JOKH01000001">
    <property type="protein sequence ID" value="KEQ19080.1"/>
    <property type="molecule type" value="Genomic_DNA"/>
</dbReference>
<dbReference type="PANTHER" id="PTHR11060">
    <property type="entry name" value="PROTEIN MEMO1"/>
    <property type="match status" value="1"/>
</dbReference>
<dbReference type="PANTHER" id="PTHR11060:SF0">
    <property type="entry name" value="PROTEIN MEMO1"/>
    <property type="match status" value="1"/>
</dbReference>
<evidence type="ECO:0000313" key="4">
    <source>
        <dbReference type="Proteomes" id="UP000028073"/>
    </source>
</evidence>
<dbReference type="Proteomes" id="UP000028073">
    <property type="component" value="Unassembled WGS sequence"/>
</dbReference>
<dbReference type="NCBIfam" id="TIGR04336">
    <property type="entry name" value="AmmeMemoSam_B"/>
    <property type="match status" value="1"/>
</dbReference>
<comment type="caution">
    <text evidence="3">The sequence shown here is derived from an EMBL/GenBank/DDBJ whole genome shotgun (WGS) entry which is preliminary data.</text>
</comment>